<dbReference type="InterPro" id="IPR000595">
    <property type="entry name" value="cNMP-bd_dom"/>
</dbReference>
<proteinExistence type="predicted"/>
<feature type="domain" description="EAL" evidence="3">
    <location>
        <begin position="138"/>
        <end position="388"/>
    </location>
</feature>
<dbReference type="GO" id="GO:0071111">
    <property type="term" value="F:cyclic-guanylate-specific phosphodiesterase activity"/>
    <property type="evidence" value="ECO:0007669"/>
    <property type="project" value="InterPro"/>
</dbReference>
<reference evidence="4 5" key="1">
    <citation type="submission" date="2019-01" db="EMBL/GenBank/DDBJ databases">
        <title>Pseudolysobacter antarctica gen. nov., sp. nov., isolated from Fildes Peninsula, Antarctica.</title>
        <authorList>
            <person name="Wei Z."/>
            <person name="Peng F."/>
        </authorList>
    </citation>
    <scope>NUCLEOTIDE SEQUENCE [LARGE SCALE GENOMIC DNA]</scope>
    <source>
        <strain evidence="4 5">AQ6-296</strain>
    </source>
</reference>
<dbReference type="InterPro" id="IPR014710">
    <property type="entry name" value="RmlC-like_jellyroll"/>
</dbReference>
<gene>
    <name evidence="4" type="ORF">ELE36_17375</name>
</gene>
<dbReference type="InterPro" id="IPR001633">
    <property type="entry name" value="EAL_dom"/>
</dbReference>
<dbReference type="EMBL" id="CP035704">
    <property type="protein sequence ID" value="QBB71992.1"/>
    <property type="molecule type" value="Genomic_DNA"/>
</dbReference>
<dbReference type="OrthoDB" id="9812358at2"/>
<dbReference type="InterPro" id="IPR035919">
    <property type="entry name" value="EAL_sf"/>
</dbReference>
<dbReference type="InterPro" id="IPR050706">
    <property type="entry name" value="Cyclic-di-GMP_PDE-like"/>
</dbReference>
<sequence>MSSYRKTLEKGAKAYRCGDMPLDAFLIVSGSVEISIRRDGVQIPVVTLSSGEMFGEMELIDGGMRRLTASAMTDCVLQIIKREQIVERLDNTDPIVRALLQRQLSRFRVALELIESDVIADTGHTDPSASVVTSAIAKLRLEAQLREALEQGVLEILWQPIGAIADGRIVGYEALMRWPHVDLGDLMPKQFIALAEETSLIVVLGDYALQRVCIALRALADCGCSPMPYIALNVSGRALSSAVFVDQIIASAVRHGIDTAWIRLEVTESVFLDYHQIEELIQRCHAVNIRVAVDDFGTEYSNFSHLHRLAFDTIKLEQNFTHDLDQPRCLAMVQAIIAVARAIDADIVAEGVETDAQLQQLRQLGCDYAQGFLIGKPLTSTELLASIS</sequence>
<dbReference type="SMART" id="SM00052">
    <property type="entry name" value="EAL"/>
    <property type="match status" value="1"/>
</dbReference>
<dbReference type="Proteomes" id="UP000291562">
    <property type="component" value="Chromosome"/>
</dbReference>
<dbReference type="SUPFAM" id="SSF141868">
    <property type="entry name" value="EAL domain-like"/>
    <property type="match status" value="1"/>
</dbReference>
<dbReference type="SUPFAM" id="SSF51206">
    <property type="entry name" value="cAMP-binding domain-like"/>
    <property type="match status" value="1"/>
</dbReference>
<dbReference type="KEGG" id="xbc:ELE36_17375"/>
<dbReference type="RefSeq" id="WP_129835537.1">
    <property type="nucleotide sequence ID" value="NZ_CP035704.1"/>
</dbReference>
<dbReference type="Pfam" id="PF00027">
    <property type="entry name" value="cNMP_binding"/>
    <property type="match status" value="1"/>
</dbReference>
<comment type="subcellular location">
    <subcellularLocation>
        <location evidence="1">Cytoplasm</location>
    </subcellularLocation>
</comment>
<dbReference type="CDD" id="cd00038">
    <property type="entry name" value="CAP_ED"/>
    <property type="match status" value="1"/>
</dbReference>
<organism evidence="4 5">
    <name type="scientific">Pseudolysobacter antarcticus</name>
    <dbReference type="NCBI Taxonomy" id="2511995"/>
    <lineage>
        <taxon>Bacteria</taxon>
        <taxon>Pseudomonadati</taxon>
        <taxon>Pseudomonadota</taxon>
        <taxon>Gammaproteobacteria</taxon>
        <taxon>Lysobacterales</taxon>
        <taxon>Rhodanobacteraceae</taxon>
        <taxon>Pseudolysobacter</taxon>
    </lineage>
</organism>
<dbReference type="Pfam" id="PF00563">
    <property type="entry name" value="EAL"/>
    <property type="match status" value="1"/>
</dbReference>
<name>A0A411HNE8_9GAMM</name>
<evidence type="ECO:0000256" key="1">
    <source>
        <dbReference type="ARBA" id="ARBA00004496"/>
    </source>
</evidence>
<dbReference type="PANTHER" id="PTHR33121">
    <property type="entry name" value="CYCLIC DI-GMP PHOSPHODIESTERASE PDEF"/>
    <property type="match status" value="1"/>
</dbReference>
<dbReference type="Gene3D" id="3.20.20.450">
    <property type="entry name" value="EAL domain"/>
    <property type="match status" value="1"/>
</dbReference>
<protein>
    <submittedName>
        <fullName evidence="4">EAL domain-containing protein</fullName>
    </submittedName>
</protein>
<accession>A0A411HNE8</accession>
<evidence type="ECO:0000313" key="5">
    <source>
        <dbReference type="Proteomes" id="UP000291562"/>
    </source>
</evidence>
<dbReference type="PROSITE" id="PS50883">
    <property type="entry name" value="EAL"/>
    <property type="match status" value="1"/>
</dbReference>
<dbReference type="PANTHER" id="PTHR33121:SF70">
    <property type="entry name" value="SIGNALING PROTEIN YKOW"/>
    <property type="match status" value="1"/>
</dbReference>
<dbReference type="AlphaFoldDB" id="A0A411HNE8"/>
<dbReference type="InterPro" id="IPR018490">
    <property type="entry name" value="cNMP-bd_dom_sf"/>
</dbReference>
<evidence type="ECO:0000313" key="4">
    <source>
        <dbReference type="EMBL" id="QBB71992.1"/>
    </source>
</evidence>
<keyword evidence="5" id="KW-1185">Reference proteome</keyword>
<evidence type="ECO:0000259" key="2">
    <source>
        <dbReference type="PROSITE" id="PS50042"/>
    </source>
</evidence>
<dbReference type="GO" id="GO:0005737">
    <property type="term" value="C:cytoplasm"/>
    <property type="evidence" value="ECO:0007669"/>
    <property type="project" value="UniProtKB-SubCell"/>
</dbReference>
<feature type="domain" description="Cyclic nucleotide-binding" evidence="2">
    <location>
        <begin position="1"/>
        <end position="106"/>
    </location>
</feature>
<evidence type="ECO:0000259" key="3">
    <source>
        <dbReference type="PROSITE" id="PS50883"/>
    </source>
</evidence>
<dbReference type="PROSITE" id="PS50042">
    <property type="entry name" value="CNMP_BINDING_3"/>
    <property type="match status" value="1"/>
</dbReference>
<dbReference type="Gene3D" id="2.60.120.10">
    <property type="entry name" value="Jelly Rolls"/>
    <property type="match status" value="1"/>
</dbReference>
<dbReference type="CDD" id="cd01948">
    <property type="entry name" value="EAL"/>
    <property type="match status" value="1"/>
</dbReference>